<gene>
    <name evidence="2" type="ORF">J1605_022190</name>
</gene>
<organism evidence="2 3">
    <name type="scientific">Eschrichtius robustus</name>
    <name type="common">California gray whale</name>
    <name type="synonym">Eschrichtius gibbosus</name>
    <dbReference type="NCBI Taxonomy" id="9764"/>
    <lineage>
        <taxon>Eukaryota</taxon>
        <taxon>Metazoa</taxon>
        <taxon>Chordata</taxon>
        <taxon>Craniata</taxon>
        <taxon>Vertebrata</taxon>
        <taxon>Euteleostomi</taxon>
        <taxon>Mammalia</taxon>
        <taxon>Eutheria</taxon>
        <taxon>Laurasiatheria</taxon>
        <taxon>Artiodactyla</taxon>
        <taxon>Whippomorpha</taxon>
        <taxon>Cetacea</taxon>
        <taxon>Mysticeti</taxon>
        <taxon>Eschrichtiidae</taxon>
        <taxon>Eschrichtius</taxon>
    </lineage>
</organism>
<protein>
    <submittedName>
        <fullName evidence="2">Uncharacterized protein</fullName>
    </submittedName>
</protein>
<proteinExistence type="predicted"/>
<evidence type="ECO:0000256" key="1">
    <source>
        <dbReference type="SAM" id="MobiDB-lite"/>
    </source>
</evidence>
<evidence type="ECO:0000313" key="3">
    <source>
        <dbReference type="Proteomes" id="UP001159641"/>
    </source>
</evidence>
<evidence type="ECO:0000313" key="2">
    <source>
        <dbReference type="EMBL" id="KAJ8789255.1"/>
    </source>
</evidence>
<dbReference type="Proteomes" id="UP001159641">
    <property type="component" value="Unassembled WGS sequence"/>
</dbReference>
<name>A0AB34HER1_ESCRO</name>
<keyword evidence="3" id="KW-1185">Reference proteome</keyword>
<accession>A0AB34HER1</accession>
<dbReference type="EMBL" id="JAIQCJ010001430">
    <property type="protein sequence ID" value="KAJ8789255.1"/>
    <property type="molecule type" value="Genomic_DNA"/>
</dbReference>
<dbReference type="AlphaFoldDB" id="A0AB34HER1"/>
<feature type="region of interest" description="Disordered" evidence="1">
    <location>
        <begin position="27"/>
        <end position="207"/>
    </location>
</feature>
<sequence>MASTACPRGAAASSPPGLVALAAAARSLHSPPNVARPAHDEGGLCGEPAFRGILEPGGGGGRTRPPSRACGDRKRRGPLPEKRLGAGPGASELRGTGRAGPGQLEGTVRQGSRSQPPARPPRARGLDAGLRAEPAGRRKHCFLEANRSPRSQERRGHRSPNPGGRTPSEPGIFRSSQTTCARPGPARRWMEWPARTVARSSNDHGRP</sequence>
<comment type="caution">
    <text evidence="2">The sequence shown here is derived from an EMBL/GenBank/DDBJ whole genome shotgun (WGS) entry which is preliminary data.</text>
</comment>
<reference evidence="2 3" key="1">
    <citation type="submission" date="2022-11" db="EMBL/GenBank/DDBJ databases">
        <title>Whole genome sequence of Eschrichtius robustus ER-17-0199.</title>
        <authorList>
            <person name="Bruniche-Olsen A."/>
            <person name="Black A.N."/>
            <person name="Fields C.J."/>
            <person name="Walden K."/>
            <person name="Dewoody J.A."/>
        </authorList>
    </citation>
    <scope>NUCLEOTIDE SEQUENCE [LARGE SCALE GENOMIC DNA]</scope>
    <source>
        <strain evidence="2">ER-17-0199</strain>
        <tissue evidence="2">Blubber</tissue>
    </source>
</reference>